<dbReference type="EMBL" id="CACVAP010000064">
    <property type="protein sequence ID" value="CAA6811976.1"/>
    <property type="molecule type" value="Genomic_DNA"/>
</dbReference>
<evidence type="ECO:0000313" key="1">
    <source>
        <dbReference type="EMBL" id="CAA6811976.1"/>
    </source>
</evidence>
<reference evidence="1" key="1">
    <citation type="submission" date="2020-01" db="EMBL/GenBank/DDBJ databases">
        <authorList>
            <person name="Meier V. D."/>
            <person name="Meier V D."/>
        </authorList>
    </citation>
    <scope>NUCLEOTIDE SEQUENCE</scope>
    <source>
        <strain evidence="1">HLG_WM_MAG_06</strain>
    </source>
</reference>
<sequence>MLMELSIENYEQVKVELFEALAEYQDEEGCVELIADSYFTVVKK</sequence>
<proteinExistence type="predicted"/>
<organism evidence="1">
    <name type="scientific">uncultured Sulfurovum sp</name>
    <dbReference type="NCBI Taxonomy" id="269237"/>
    <lineage>
        <taxon>Bacteria</taxon>
        <taxon>Pseudomonadati</taxon>
        <taxon>Campylobacterota</taxon>
        <taxon>Epsilonproteobacteria</taxon>
        <taxon>Campylobacterales</taxon>
        <taxon>Sulfurovaceae</taxon>
        <taxon>Sulfurovum</taxon>
        <taxon>environmental samples</taxon>
    </lineage>
</organism>
<dbReference type="AlphaFoldDB" id="A0A6S6TAM5"/>
<accession>A0A6S6TAM5</accession>
<name>A0A6S6TAM5_9BACT</name>
<gene>
    <name evidence="1" type="ORF">HELGO_WM18444</name>
</gene>
<protein>
    <submittedName>
        <fullName evidence="1">Uncharacterized protein</fullName>
    </submittedName>
</protein>